<feature type="repeat" description="PPR" evidence="3">
    <location>
        <begin position="192"/>
        <end position="226"/>
    </location>
</feature>
<reference evidence="4 5" key="1">
    <citation type="submission" date="2019-11" db="EMBL/GenBank/DDBJ databases">
        <title>Whole genome sequence of Oryza granulata.</title>
        <authorList>
            <person name="Li W."/>
        </authorList>
    </citation>
    <scope>NUCLEOTIDE SEQUENCE [LARGE SCALE GENOMIC DNA]</scope>
    <source>
        <strain evidence="5">cv. Menghai</strain>
        <tissue evidence="4">Leaf</tissue>
    </source>
</reference>
<evidence type="ECO:0000256" key="3">
    <source>
        <dbReference type="PROSITE-ProRule" id="PRU00708"/>
    </source>
</evidence>
<evidence type="ECO:0008006" key="6">
    <source>
        <dbReference type="Google" id="ProtNLM"/>
    </source>
</evidence>
<evidence type="ECO:0000256" key="2">
    <source>
        <dbReference type="ARBA" id="ARBA00022946"/>
    </source>
</evidence>
<keyword evidence="5" id="KW-1185">Reference proteome</keyword>
<dbReference type="Gene3D" id="1.25.40.10">
    <property type="entry name" value="Tetratricopeptide repeat domain"/>
    <property type="match status" value="2"/>
</dbReference>
<dbReference type="PANTHER" id="PTHR47928">
    <property type="entry name" value="REPEAT-CONTAINING PROTEIN, PUTATIVE-RELATED"/>
    <property type="match status" value="1"/>
</dbReference>
<dbReference type="InterPro" id="IPR050421">
    <property type="entry name" value="PPR"/>
</dbReference>
<keyword evidence="1" id="KW-0677">Repeat</keyword>
<organism evidence="4 5">
    <name type="scientific">Oryza meyeriana var. granulata</name>
    <dbReference type="NCBI Taxonomy" id="110450"/>
    <lineage>
        <taxon>Eukaryota</taxon>
        <taxon>Viridiplantae</taxon>
        <taxon>Streptophyta</taxon>
        <taxon>Embryophyta</taxon>
        <taxon>Tracheophyta</taxon>
        <taxon>Spermatophyta</taxon>
        <taxon>Magnoliopsida</taxon>
        <taxon>Liliopsida</taxon>
        <taxon>Poales</taxon>
        <taxon>Poaceae</taxon>
        <taxon>BOP clade</taxon>
        <taxon>Oryzoideae</taxon>
        <taxon>Oryzeae</taxon>
        <taxon>Oryzinae</taxon>
        <taxon>Oryza</taxon>
        <taxon>Oryza meyeriana</taxon>
    </lineage>
</organism>
<dbReference type="OrthoDB" id="1851890at2759"/>
<dbReference type="FunFam" id="1.25.40.10:FF:001677">
    <property type="entry name" value="Putative pentatricopeptide repeat-containing protein At3g49142"/>
    <property type="match status" value="1"/>
</dbReference>
<sequence length="260" mass="27515">MLAAVAAAVKEKLRSWPRLPPLAFLATTPALAPALAPAATARRGSHAAASPVVSHASLLLRLRSCSSLEEAQRLHAALLVGGHRYGTVLVAQLVRVYAKLGEIAHALRVFDGMPRRNSFAWNAVIKGLVDAGEFSEALEMFWEMVRDGSVMPDGFTYPPVIKACAALGAVEQGRKVWGVVEADVARGNARPNLFVQCALVDMFAKCGCFDEARNVFESMQVRDLAVWTAMIGGAVHAACGRAGELQVGTALHGCAVKSGG</sequence>
<evidence type="ECO:0000256" key="1">
    <source>
        <dbReference type="ARBA" id="ARBA00022737"/>
    </source>
</evidence>
<gene>
    <name evidence="4" type="ORF">E2562_013309</name>
</gene>
<evidence type="ECO:0000313" key="4">
    <source>
        <dbReference type="EMBL" id="KAF0906925.1"/>
    </source>
</evidence>
<dbReference type="EMBL" id="SPHZ02000007">
    <property type="protein sequence ID" value="KAF0906925.1"/>
    <property type="molecule type" value="Genomic_DNA"/>
</dbReference>
<proteinExistence type="predicted"/>
<dbReference type="NCBIfam" id="TIGR00756">
    <property type="entry name" value="PPR"/>
    <property type="match status" value="2"/>
</dbReference>
<dbReference type="PANTHER" id="PTHR47928:SF207">
    <property type="entry name" value="PENTATRICOPEPTIDE REPEAT-CONTAINING PROTEIN"/>
    <property type="match status" value="1"/>
</dbReference>
<accession>A0A6G1D208</accession>
<dbReference type="Pfam" id="PF13041">
    <property type="entry name" value="PPR_2"/>
    <property type="match status" value="1"/>
</dbReference>
<dbReference type="InterPro" id="IPR011990">
    <property type="entry name" value="TPR-like_helical_dom_sf"/>
</dbReference>
<dbReference type="Proteomes" id="UP000479710">
    <property type="component" value="Unassembled WGS sequence"/>
</dbReference>
<name>A0A6G1D208_9ORYZ</name>
<evidence type="ECO:0000313" key="5">
    <source>
        <dbReference type="Proteomes" id="UP000479710"/>
    </source>
</evidence>
<keyword evidence="2" id="KW-0809">Transit peptide</keyword>
<protein>
    <recommendedName>
        <fullName evidence="6">Pentacotripeptide-repeat region of PRORP domain-containing protein</fullName>
    </recommendedName>
</protein>
<dbReference type="InterPro" id="IPR002885">
    <property type="entry name" value="PPR_rpt"/>
</dbReference>
<dbReference type="AlphaFoldDB" id="A0A6G1D208"/>
<dbReference type="Pfam" id="PF01535">
    <property type="entry name" value="PPR"/>
    <property type="match status" value="1"/>
</dbReference>
<feature type="repeat" description="PPR" evidence="3">
    <location>
        <begin position="117"/>
        <end position="151"/>
    </location>
</feature>
<dbReference type="PROSITE" id="PS51375">
    <property type="entry name" value="PPR"/>
    <property type="match status" value="2"/>
</dbReference>
<comment type="caution">
    <text evidence="4">The sequence shown here is derived from an EMBL/GenBank/DDBJ whole genome shotgun (WGS) entry which is preliminary data.</text>
</comment>